<dbReference type="STRING" id="74348.SAMN04488523_10262"/>
<dbReference type="RefSeq" id="WP_093922309.1">
    <property type="nucleotide sequence ID" value="NZ_FOMW01000002.1"/>
</dbReference>
<dbReference type="OrthoDB" id="9800412at2"/>
<sequence>MSRSIDYGNLMHEAMRGLIRKVLLDIADRGLPGSHHFFITFDTSHPDAELADWLSDRYPSEMTVVMQHWYDNLEVTDDGFKITLNFGDAPEPLYIPYDAIRTFVDPSVEFGLRFEQQETDEAEGGKDSDTLPQIDESELEVAEAPARDAEIVSLDSFRK</sequence>
<dbReference type="Proteomes" id="UP000198977">
    <property type="component" value="Unassembled WGS sequence"/>
</dbReference>
<evidence type="ECO:0008006" key="3">
    <source>
        <dbReference type="Google" id="ProtNLM"/>
    </source>
</evidence>
<proteinExistence type="predicted"/>
<gene>
    <name evidence="1" type="ORF">SAMN04488523_10262</name>
</gene>
<dbReference type="SUPFAM" id="SSF101738">
    <property type="entry name" value="SspB-like"/>
    <property type="match status" value="1"/>
</dbReference>
<dbReference type="Gene3D" id="2.30.30.220">
    <property type="entry name" value="SspB-like"/>
    <property type="match status" value="1"/>
</dbReference>
<evidence type="ECO:0000313" key="2">
    <source>
        <dbReference type="Proteomes" id="UP000198977"/>
    </source>
</evidence>
<dbReference type="InterPro" id="IPR036760">
    <property type="entry name" value="SspB-like_sf"/>
</dbReference>
<evidence type="ECO:0000313" key="1">
    <source>
        <dbReference type="EMBL" id="SFD68320.1"/>
    </source>
</evidence>
<organism evidence="1 2">
    <name type="scientific">Sulfitobacter brevis</name>
    <dbReference type="NCBI Taxonomy" id="74348"/>
    <lineage>
        <taxon>Bacteria</taxon>
        <taxon>Pseudomonadati</taxon>
        <taxon>Pseudomonadota</taxon>
        <taxon>Alphaproteobacteria</taxon>
        <taxon>Rhodobacterales</taxon>
        <taxon>Roseobacteraceae</taxon>
        <taxon>Sulfitobacter</taxon>
    </lineage>
</organism>
<dbReference type="InterPro" id="IPR007481">
    <property type="entry name" value="SspB"/>
</dbReference>
<name>A0A1I1UK23_9RHOB</name>
<dbReference type="EMBL" id="FOMW01000002">
    <property type="protein sequence ID" value="SFD68320.1"/>
    <property type="molecule type" value="Genomic_DNA"/>
</dbReference>
<dbReference type="AlphaFoldDB" id="A0A1I1UK23"/>
<dbReference type="Pfam" id="PF04386">
    <property type="entry name" value="SspB"/>
    <property type="match status" value="1"/>
</dbReference>
<keyword evidence="2" id="KW-1185">Reference proteome</keyword>
<reference evidence="1 2" key="1">
    <citation type="submission" date="2016-10" db="EMBL/GenBank/DDBJ databases">
        <authorList>
            <person name="de Groot N.N."/>
        </authorList>
    </citation>
    <scope>NUCLEOTIDE SEQUENCE [LARGE SCALE GENOMIC DNA]</scope>
    <source>
        <strain evidence="1 2">DSM 11443</strain>
    </source>
</reference>
<accession>A0A1I1UK23</accession>
<protein>
    <recommendedName>
        <fullName evidence="3">Stringent starvation protein B</fullName>
    </recommendedName>
</protein>